<feature type="region of interest" description="Disordered" evidence="2">
    <location>
        <begin position="269"/>
        <end position="759"/>
    </location>
</feature>
<protein>
    <submittedName>
        <fullName evidence="3">Uncharacterized protein</fullName>
    </submittedName>
</protein>
<feature type="region of interest" description="Disordered" evidence="2">
    <location>
        <begin position="223"/>
        <end position="256"/>
    </location>
</feature>
<feature type="compositionally biased region" description="Basic and acidic residues" evidence="2">
    <location>
        <begin position="377"/>
        <end position="390"/>
    </location>
</feature>
<proteinExistence type="predicted"/>
<dbReference type="AlphaFoldDB" id="A0A5J4YYM0"/>
<dbReference type="OrthoDB" id="3950at2759"/>
<evidence type="ECO:0000313" key="4">
    <source>
        <dbReference type="Proteomes" id="UP000324585"/>
    </source>
</evidence>
<gene>
    <name evidence="3" type="ORF">FVE85_2373</name>
</gene>
<keyword evidence="1" id="KW-0175">Coiled coil</keyword>
<dbReference type="Proteomes" id="UP000324585">
    <property type="component" value="Unassembled WGS sequence"/>
</dbReference>
<feature type="compositionally biased region" description="Low complexity" evidence="2">
    <location>
        <begin position="463"/>
        <end position="482"/>
    </location>
</feature>
<reference evidence="4" key="1">
    <citation type="journal article" date="2019" name="Nat. Commun.">
        <title>Expansion of phycobilisome linker gene families in mesophilic red algae.</title>
        <authorList>
            <person name="Lee J."/>
            <person name="Kim D."/>
            <person name="Bhattacharya D."/>
            <person name="Yoon H.S."/>
        </authorList>
    </citation>
    <scope>NUCLEOTIDE SEQUENCE [LARGE SCALE GENOMIC DNA]</scope>
    <source>
        <strain evidence="4">CCMP 1328</strain>
    </source>
</reference>
<feature type="compositionally biased region" description="Basic and acidic residues" evidence="2">
    <location>
        <begin position="494"/>
        <end position="510"/>
    </location>
</feature>
<organism evidence="3 4">
    <name type="scientific">Porphyridium purpureum</name>
    <name type="common">Red alga</name>
    <name type="synonym">Porphyridium cruentum</name>
    <dbReference type="NCBI Taxonomy" id="35688"/>
    <lineage>
        <taxon>Eukaryota</taxon>
        <taxon>Rhodophyta</taxon>
        <taxon>Bangiophyceae</taxon>
        <taxon>Porphyridiales</taxon>
        <taxon>Porphyridiaceae</taxon>
        <taxon>Porphyridium</taxon>
    </lineage>
</organism>
<evidence type="ECO:0000256" key="2">
    <source>
        <dbReference type="SAM" id="MobiDB-lite"/>
    </source>
</evidence>
<keyword evidence="4" id="KW-1185">Reference proteome</keyword>
<dbReference type="EMBL" id="VRMN01000003">
    <property type="protein sequence ID" value="KAA8496218.1"/>
    <property type="molecule type" value="Genomic_DNA"/>
</dbReference>
<feature type="compositionally biased region" description="Polar residues" evidence="2">
    <location>
        <begin position="638"/>
        <end position="650"/>
    </location>
</feature>
<name>A0A5J4YYM0_PORPP</name>
<accession>A0A5J4YYM0</accession>
<feature type="compositionally biased region" description="Basic and acidic residues" evidence="2">
    <location>
        <begin position="269"/>
        <end position="309"/>
    </location>
</feature>
<feature type="compositionally biased region" description="Pro residues" evidence="2">
    <location>
        <begin position="417"/>
        <end position="431"/>
    </location>
</feature>
<dbReference type="OMA" id="CALEPAC"/>
<evidence type="ECO:0000313" key="3">
    <source>
        <dbReference type="EMBL" id="KAA8496218.1"/>
    </source>
</evidence>
<feature type="compositionally biased region" description="Basic and acidic residues" evidence="2">
    <location>
        <begin position="432"/>
        <end position="441"/>
    </location>
</feature>
<evidence type="ECO:0000256" key="1">
    <source>
        <dbReference type="SAM" id="Coils"/>
    </source>
</evidence>
<feature type="compositionally biased region" description="Polar residues" evidence="2">
    <location>
        <begin position="745"/>
        <end position="757"/>
    </location>
</feature>
<feature type="compositionally biased region" description="Acidic residues" evidence="2">
    <location>
        <begin position="320"/>
        <end position="336"/>
    </location>
</feature>
<feature type="compositionally biased region" description="Basic and acidic residues" evidence="2">
    <location>
        <begin position="613"/>
        <end position="622"/>
    </location>
</feature>
<comment type="caution">
    <text evidence="3">The sequence shown here is derived from an EMBL/GenBank/DDBJ whole genome shotgun (WGS) entry which is preliminary data.</text>
</comment>
<feature type="coiled-coil region" evidence="1">
    <location>
        <begin position="763"/>
        <end position="790"/>
    </location>
</feature>
<sequence length="808" mass="86673">MGSKKAGGAGKATEEVLIMRMVAASELVDHKPWVYEEKEKDGTMQAMRFIAAQQFLLSWQTGKVPVGWSRPRRIEDFQDMYGEEVVKKAQARVANHKKELAEKEQIRLTKFLNAVAGGQELAPESEASALESKASVQLSKMVGEGLVDTQMAMPLGRGSTTVDRSKVLQFQKDMEKDLEVYELRRSARTDVYQDRPILAVHDEDDAGQNAGAATIAATATATSSSLNREASSSSSSAPQAASETPAPAAAGGDPYAGKSKAYIMAMEKKAQKDKELKEKLDKERAEQEAWEQHKTLEREKSKRMDEMAKGQKSRNKLVDSSDDDSSSSGESDESDESADKDAAAASSERPAVEDEKEADLVAPPEPPSLVAPAHASETPERSDTVKKDAAEEAIPPVNMWRSVLKSNKTLPDTPCEPSAPAPAPAPTPAPARPEESKKEEEAPTNMYKSMLKSHKKLPDTDDAAPASASPAPAPSNEAPANPWGSVLRSTKTLPDTEKAPVDAKETERETPTPAESASANPWGSVLRSTKKLPDTEEAPGDAKETERATPTPAESASANPWGSVLRSNKKVPDAEQASGDAKMTDLEPATPAESGSSKPWASALHPGSGKPPVQEKEKEEKVPVVAESPSYDVARSRWGTTQKSNDSSAKQIPDASPVNDGGSSSSKSNPWGGVLKKSPSSVEEPKPGSDEPQPVSEEVSTPSWFKDMDRKGSADHVAPAAAVESRDARPLAGAVAQVEADEQPSRPTSKLSASLTPEGQAELEALHAEREELRKDLEASLSMIGKLQARFQTVEKRLDNLFHPSSHK</sequence>